<dbReference type="EMBL" id="JAVDWU010000001">
    <property type="protein sequence ID" value="MDR7148484.1"/>
    <property type="molecule type" value="Genomic_DNA"/>
</dbReference>
<evidence type="ECO:0000313" key="12">
    <source>
        <dbReference type="EMBL" id="MDR7148484.1"/>
    </source>
</evidence>
<keyword evidence="7" id="KW-1133">Transmembrane helix</keyword>
<evidence type="ECO:0000256" key="9">
    <source>
        <dbReference type="ARBA" id="ARBA00025772"/>
    </source>
</evidence>
<organism evidence="12 13">
    <name type="scientific">Hydrogenophaga palleronii</name>
    <dbReference type="NCBI Taxonomy" id="65655"/>
    <lineage>
        <taxon>Bacteria</taxon>
        <taxon>Pseudomonadati</taxon>
        <taxon>Pseudomonadota</taxon>
        <taxon>Betaproteobacteria</taxon>
        <taxon>Burkholderiales</taxon>
        <taxon>Comamonadaceae</taxon>
        <taxon>Hydrogenophaga</taxon>
    </lineage>
</organism>
<evidence type="ECO:0000256" key="4">
    <source>
        <dbReference type="ARBA" id="ARBA00022481"/>
    </source>
</evidence>
<sequence length="160" mass="17394">MELAVVLAIMAILASVAIPSWKEFSARQRRDSLASQLTAHMALARSAAISRGRPVALSTRGTGWHSGWRVHLELHRNGRWDANEPILAEHEGDPQAQMVGNGAMSRYLIFDADGRPAQNNGGFLAGSMEVCIPSQQGVTMLVMSATGRVRQEQRQSGCSR</sequence>
<evidence type="ECO:0000256" key="3">
    <source>
        <dbReference type="ARBA" id="ARBA00022475"/>
    </source>
</evidence>
<evidence type="ECO:0000259" key="11">
    <source>
        <dbReference type="Pfam" id="PF12019"/>
    </source>
</evidence>
<dbReference type="Pfam" id="PF12019">
    <property type="entry name" value="GspH"/>
    <property type="match status" value="1"/>
</dbReference>
<evidence type="ECO:0000256" key="1">
    <source>
        <dbReference type="ARBA" id="ARBA00004377"/>
    </source>
</evidence>
<gene>
    <name evidence="12" type="ORF">J2W49_000412</name>
</gene>
<dbReference type="InterPro" id="IPR022346">
    <property type="entry name" value="T2SS_GspH"/>
</dbReference>
<keyword evidence="5" id="KW-0997">Cell inner membrane</keyword>
<name>A0ABU1WGV6_9BURK</name>
<dbReference type="SUPFAM" id="SSF54523">
    <property type="entry name" value="Pili subunits"/>
    <property type="match status" value="1"/>
</dbReference>
<keyword evidence="13" id="KW-1185">Reference proteome</keyword>
<evidence type="ECO:0000256" key="10">
    <source>
        <dbReference type="ARBA" id="ARBA00030775"/>
    </source>
</evidence>
<evidence type="ECO:0000256" key="7">
    <source>
        <dbReference type="ARBA" id="ARBA00022989"/>
    </source>
</evidence>
<comment type="caution">
    <text evidence="12">The sequence shown here is derived from an EMBL/GenBank/DDBJ whole genome shotgun (WGS) entry which is preliminary data.</text>
</comment>
<dbReference type="InterPro" id="IPR045584">
    <property type="entry name" value="Pilin-like"/>
</dbReference>
<keyword evidence="8" id="KW-0472">Membrane</keyword>
<feature type="domain" description="General secretion pathway GspH" evidence="11">
    <location>
        <begin position="34"/>
        <end position="147"/>
    </location>
</feature>
<dbReference type="Proteomes" id="UP001265700">
    <property type="component" value="Unassembled WGS sequence"/>
</dbReference>
<comment type="similarity">
    <text evidence="9">Belongs to the GSP H family.</text>
</comment>
<evidence type="ECO:0000256" key="6">
    <source>
        <dbReference type="ARBA" id="ARBA00022692"/>
    </source>
</evidence>
<keyword evidence="3" id="KW-1003">Cell membrane</keyword>
<keyword evidence="6" id="KW-0812">Transmembrane</keyword>
<comment type="subcellular location">
    <subcellularLocation>
        <location evidence="1">Cell inner membrane</location>
        <topology evidence="1">Single-pass membrane protein</topology>
    </subcellularLocation>
</comment>
<evidence type="ECO:0000256" key="5">
    <source>
        <dbReference type="ARBA" id="ARBA00022519"/>
    </source>
</evidence>
<keyword evidence="4" id="KW-0488">Methylation</keyword>
<evidence type="ECO:0000313" key="13">
    <source>
        <dbReference type="Proteomes" id="UP001265700"/>
    </source>
</evidence>
<dbReference type="RefSeq" id="WP_310311125.1">
    <property type="nucleotide sequence ID" value="NZ_JAVDWU010000001.1"/>
</dbReference>
<evidence type="ECO:0000256" key="2">
    <source>
        <dbReference type="ARBA" id="ARBA00021549"/>
    </source>
</evidence>
<reference evidence="12 13" key="1">
    <citation type="submission" date="2023-07" db="EMBL/GenBank/DDBJ databases">
        <title>Sorghum-associated microbial communities from plants grown in Nebraska, USA.</title>
        <authorList>
            <person name="Schachtman D."/>
        </authorList>
    </citation>
    <scope>NUCLEOTIDE SEQUENCE [LARGE SCALE GENOMIC DNA]</scope>
    <source>
        <strain evidence="12 13">4249</strain>
    </source>
</reference>
<protein>
    <recommendedName>
        <fullName evidence="2">Type II secretion system protein H</fullName>
    </recommendedName>
    <alternativeName>
        <fullName evidence="10">General secretion pathway protein H</fullName>
    </alternativeName>
</protein>
<accession>A0ABU1WGV6</accession>
<evidence type="ECO:0000256" key="8">
    <source>
        <dbReference type="ARBA" id="ARBA00023136"/>
    </source>
</evidence>
<proteinExistence type="inferred from homology"/>
<dbReference type="Gene3D" id="3.55.40.10">
    <property type="entry name" value="minor pseudopilin epsh domain"/>
    <property type="match status" value="1"/>
</dbReference>